<accession>A0A6J8A4J2</accession>
<dbReference type="OrthoDB" id="4187154at2759"/>
<dbReference type="GO" id="GO:0003677">
    <property type="term" value="F:DNA binding"/>
    <property type="evidence" value="ECO:0007669"/>
    <property type="project" value="UniProtKB-UniRule"/>
</dbReference>
<feature type="domain" description="Homeobox" evidence="6">
    <location>
        <begin position="448"/>
        <end position="502"/>
    </location>
</feature>
<evidence type="ECO:0000256" key="2">
    <source>
        <dbReference type="ARBA" id="ARBA00023155"/>
    </source>
</evidence>
<feature type="domain" description="Homeobox" evidence="6">
    <location>
        <begin position="358"/>
        <end position="421"/>
    </location>
</feature>
<keyword evidence="3 4" id="KW-0539">Nucleus</keyword>
<feature type="compositionally biased region" description="Low complexity" evidence="5">
    <location>
        <begin position="244"/>
        <end position="260"/>
    </location>
</feature>
<reference evidence="7 8" key="1">
    <citation type="submission" date="2020-06" db="EMBL/GenBank/DDBJ databases">
        <authorList>
            <person name="Li R."/>
            <person name="Bekaert M."/>
        </authorList>
    </citation>
    <scope>NUCLEOTIDE SEQUENCE [LARGE SCALE GENOMIC DNA]</scope>
    <source>
        <strain evidence="8">wild</strain>
    </source>
</reference>
<gene>
    <name evidence="7" type="ORF">MCOR_3520</name>
</gene>
<dbReference type="EMBL" id="CACVKT020000588">
    <property type="protein sequence ID" value="CAC5361344.1"/>
    <property type="molecule type" value="Genomic_DNA"/>
</dbReference>
<proteinExistence type="predicted"/>
<dbReference type="GO" id="GO:0006355">
    <property type="term" value="P:regulation of DNA-templated transcription"/>
    <property type="evidence" value="ECO:0007669"/>
    <property type="project" value="InterPro"/>
</dbReference>
<name>A0A6J8A4J2_MYTCO</name>
<evidence type="ECO:0000256" key="3">
    <source>
        <dbReference type="ARBA" id="ARBA00023242"/>
    </source>
</evidence>
<organism evidence="7 8">
    <name type="scientific">Mytilus coruscus</name>
    <name type="common">Sea mussel</name>
    <dbReference type="NCBI Taxonomy" id="42192"/>
    <lineage>
        <taxon>Eukaryota</taxon>
        <taxon>Metazoa</taxon>
        <taxon>Spiralia</taxon>
        <taxon>Lophotrochozoa</taxon>
        <taxon>Mollusca</taxon>
        <taxon>Bivalvia</taxon>
        <taxon>Autobranchia</taxon>
        <taxon>Pteriomorphia</taxon>
        <taxon>Mytilida</taxon>
        <taxon>Mytiloidea</taxon>
        <taxon>Mytilidae</taxon>
        <taxon>Mytilinae</taxon>
        <taxon>Mytilus</taxon>
    </lineage>
</organism>
<evidence type="ECO:0000256" key="5">
    <source>
        <dbReference type="SAM" id="MobiDB-lite"/>
    </source>
</evidence>
<feature type="compositionally biased region" description="Polar residues" evidence="5">
    <location>
        <begin position="320"/>
        <end position="330"/>
    </location>
</feature>
<dbReference type="PROSITE" id="PS50071">
    <property type="entry name" value="HOMEOBOX_2"/>
    <property type="match status" value="2"/>
</dbReference>
<dbReference type="InterPro" id="IPR001356">
    <property type="entry name" value="HD"/>
</dbReference>
<dbReference type="Gene3D" id="1.10.10.60">
    <property type="entry name" value="Homeodomain-like"/>
    <property type="match status" value="2"/>
</dbReference>
<keyword evidence="1 4" id="KW-0238">DNA-binding</keyword>
<evidence type="ECO:0000259" key="6">
    <source>
        <dbReference type="PROSITE" id="PS50071"/>
    </source>
</evidence>
<dbReference type="PANTHER" id="PTHR11850">
    <property type="entry name" value="HOMEOBOX PROTEIN TRANSCRIPTION FACTORS"/>
    <property type="match status" value="1"/>
</dbReference>
<dbReference type="InterPro" id="IPR009057">
    <property type="entry name" value="Homeodomain-like_sf"/>
</dbReference>
<protein>
    <submittedName>
        <fullName evidence="7">PBX1</fullName>
    </submittedName>
</protein>
<evidence type="ECO:0000256" key="4">
    <source>
        <dbReference type="PROSITE-ProRule" id="PRU00108"/>
    </source>
</evidence>
<evidence type="ECO:0000256" key="1">
    <source>
        <dbReference type="ARBA" id="ARBA00023125"/>
    </source>
</evidence>
<dbReference type="AlphaFoldDB" id="A0A6J8A4J2"/>
<dbReference type="Pfam" id="PF05920">
    <property type="entry name" value="Homeobox_KN"/>
    <property type="match status" value="2"/>
</dbReference>
<feature type="DNA-binding region" description="Homeobox" evidence="4">
    <location>
        <begin position="360"/>
        <end position="422"/>
    </location>
</feature>
<dbReference type="CDD" id="cd00086">
    <property type="entry name" value="homeodomain"/>
    <property type="match status" value="2"/>
</dbReference>
<dbReference type="InterPro" id="IPR008422">
    <property type="entry name" value="KN_HD"/>
</dbReference>
<sequence>METPYKNQVFQFDLVSSCNPPHQSSPDMPDILEFSSPSFLSVFTDSKNIVTSPALGTSIAHTILEDTTPEKCRTTPTHVIHKQTRRRLRLGAGFTTSPPKPRCLEDPLTKLQHNSMFNDLTKLLAEECHHMQVPTNLMNITWDHKITRTSNVHTGHLKLQKRFLEFRSEDRFPTKVREIECRYSKEVNTMEVARYLEVSSCYNSSGQTLAVHERFDHCRLQLISDTNRSMDALEQQAKKTNHESSFTSNDSSNNTDYSSSPQHLDVDVLGLAMAAADVHPSRIDVEQHLNIMIPKHIPSLLETFDLTRHDFIHSQEEVSPPSNVQSAQHTQRPKPSLKRKFEDEKAFFDYRQQKKAKPENFAQRRQITPETTTILTKWYENHLSYPYPTDDEVETLTILTSLSTQQVKKWMANKRVRCFNTLSITGNKHPIKSKLAGKKKNIDIAKQLNEKSREVLNNWYQQHIENPYPSEQEKEVLAQGARITIAQVKSWFANKRSRANNRKRQVPNYFLEKFPEYAPHVQLVQEQRDQSRRKCRLQPVAFFPEHAMIINEKNSFMY</sequence>
<feature type="region of interest" description="Disordered" evidence="5">
    <location>
        <begin position="315"/>
        <end position="338"/>
    </location>
</feature>
<dbReference type="InterPro" id="IPR050224">
    <property type="entry name" value="TALE_homeobox"/>
</dbReference>
<feature type="region of interest" description="Disordered" evidence="5">
    <location>
        <begin position="234"/>
        <end position="261"/>
    </location>
</feature>
<keyword evidence="2 4" id="KW-0371">Homeobox</keyword>
<dbReference type="SUPFAM" id="SSF46689">
    <property type="entry name" value="Homeodomain-like"/>
    <property type="match status" value="2"/>
</dbReference>
<keyword evidence="8" id="KW-1185">Reference proteome</keyword>
<evidence type="ECO:0000313" key="8">
    <source>
        <dbReference type="Proteomes" id="UP000507470"/>
    </source>
</evidence>
<dbReference type="Proteomes" id="UP000507470">
    <property type="component" value="Unassembled WGS sequence"/>
</dbReference>
<evidence type="ECO:0000313" key="7">
    <source>
        <dbReference type="EMBL" id="CAC5361344.1"/>
    </source>
</evidence>
<comment type="subcellular location">
    <subcellularLocation>
        <location evidence="4">Nucleus</location>
    </subcellularLocation>
</comment>
<feature type="DNA-binding region" description="Homeobox" evidence="4">
    <location>
        <begin position="450"/>
        <end position="503"/>
    </location>
</feature>
<dbReference type="GO" id="GO:0005634">
    <property type="term" value="C:nucleus"/>
    <property type="evidence" value="ECO:0007669"/>
    <property type="project" value="UniProtKB-SubCell"/>
</dbReference>
<dbReference type="SMART" id="SM00389">
    <property type="entry name" value="HOX"/>
    <property type="match status" value="2"/>
</dbReference>